<dbReference type="EMBL" id="QAXS01000002">
    <property type="protein sequence ID" value="PTW02811.1"/>
    <property type="molecule type" value="Genomic_DNA"/>
</dbReference>
<dbReference type="InterPro" id="IPR005131">
    <property type="entry name" value="Ser_deHydtase_bsu"/>
</dbReference>
<evidence type="ECO:0000259" key="13">
    <source>
        <dbReference type="PROSITE" id="PS51671"/>
    </source>
</evidence>
<dbReference type="RefSeq" id="WP_108138082.1">
    <property type="nucleotide sequence ID" value="NZ_QAXS01000002.1"/>
</dbReference>
<dbReference type="InterPro" id="IPR051318">
    <property type="entry name" value="Fe-S_L-Ser"/>
</dbReference>
<evidence type="ECO:0000256" key="8">
    <source>
        <dbReference type="ARBA" id="ARBA00023014"/>
    </source>
</evidence>
<dbReference type="UniPathway" id="UPA00138"/>
<gene>
    <name evidence="15" type="ORF">C7957_107104</name>
    <name evidence="14" type="ORF">C8C76_102133</name>
</gene>
<dbReference type="Gene3D" id="3.30.70.260">
    <property type="match status" value="1"/>
</dbReference>
<dbReference type="InterPro" id="IPR002912">
    <property type="entry name" value="ACT_dom"/>
</dbReference>
<dbReference type="InterPro" id="IPR004643">
    <property type="entry name" value="Fe-S_L-Ser_bsu"/>
</dbReference>
<evidence type="ECO:0000256" key="6">
    <source>
        <dbReference type="ARBA" id="ARBA00022723"/>
    </source>
</evidence>
<evidence type="ECO:0000256" key="4">
    <source>
        <dbReference type="ARBA" id="ARBA00022432"/>
    </source>
</evidence>
<evidence type="ECO:0000313" key="17">
    <source>
        <dbReference type="Proteomes" id="UP000295176"/>
    </source>
</evidence>
<protein>
    <recommendedName>
        <fullName evidence="11">L-serine deaminase</fullName>
    </recommendedName>
</protein>
<dbReference type="InterPro" id="IPR045865">
    <property type="entry name" value="ACT-like_dom_sf"/>
</dbReference>
<evidence type="ECO:0000256" key="11">
    <source>
        <dbReference type="PIRNR" id="PIRNR036692"/>
    </source>
</evidence>
<proteinExistence type="inferred from homology"/>
<comment type="similarity">
    <text evidence="3 11 12">Belongs to the iron-sulfur dependent L-serine dehydratase family.</text>
</comment>
<dbReference type="PROSITE" id="PS51671">
    <property type="entry name" value="ACT"/>
    <property type="match status" value="1"/>
</dbReference>
<dbReference type="CDD" id="cd04903">
    <property type="entry name" value="ACT_LSD"/>
    <property type="match status" value="1"/>
</dbReference>
<keyword evidence="9 11" id="KW-0456">Lyase</keyword>
<evidence type="ECO:0000256" key="1">
    <source>
        <dbReference type="ARBA" id="ARBA00001966"/>
    </source>
</evidence>
<evidence type="ECO:0000256" key="3">
    <source>
        <dbReference type="ARBA" id="ARBA00008636"/>
    </source>
</evidence>
<dbReference type="InterPro" id="IPR029009">
    <property type="entry name" value="ASB_dom_sf"/>
</dbReference>
<dbReference type="Proteomes" id="UP000244089">
    <property type="component" value="Unassembled WGS sequence"/>
</dbReference>
<dbReference type="GO" id="GO:0051539">
    <property type="term" value="F:4 iron, 4 sulfur cluster binding"/>
    <property type="evidence" value="ECO:0007669"/>
    <property type="project" value="UniProtKB-UniRule"/>
</dbReference>
<reference evidence="14 16" key="1">
    <citation type="submission" date="2018-04" db="EMBL/GenBank/DDBJ databases">
        <title>Subsurface microbial communities from deep shales in Ohio and West Virginia, USA.</title>
        <authorList>
            <person name="Wrighton K."/>
        </authorList>
    </citation>
    <scope>NUCLEOTIDE SEQUENCE [LARGE SCALE GENOMIC DNA]</scope>
    <source>
        <strain evidence="15 17">MSL 7</strain>
        <strain evidence="14 16">WC1</strain>
    </source>
</reference>
<keyword evidence="7 11" id="KW-0408">Iron</keyword>
<evidence type="ECO:0000256" key="5">
    <source>
        <dbReference type="ARBA" id="ARBA00022485"/>
    </source>
</evidence>
<dbReference type="SUPFAM" id="SSF55021">
    <property type="entry name" value="ACT-like"/>
    <property type="match status" value="1"/>
</dbReference>
<keyword evidence="6 11" id="KW-0479">Metal-binding</keyword>
<evidence type="ECO:0000313" key="15">
    <source>
        <dbReference type="EMBL" id="TDP96908.1"/>
    </source>
</evidence>
<dbReference type="EMBL" id="SNXX01000007">
    <property type="protein sequence ID" value="TDP96908.1"/>
    <property type="molecule type" value="Genomic_DNA"/>
</dbReference>
<keyword evidence="8 11" id="KW-0411">Iron-sulfur</keyword>
<accession>A0A2T5RRP1</accession>
<comment type="caution">
    <text evidence="14">The sequence shown here is derived from an EMBL/GenBank/DDBJ whole genome shotgun (WGS) entry which is preliminary data.</text>
</comment>
<comment type="cofactor">
    <cofactor evidence="1 12">
        <name>[4Fe-4S] cluster</name>
        <dbReference type="ChEBI" id="CHEBI:49883"/>
    </cofactor>
</comment>
<dbReference type="FunFam" id="3.30.70.260:FF:000008">
    <property type="entry name" value="D-3-phosphoglycerate dehydrogenase, chloroplastic"/>
    <property type="match status" value="1"/>
</dbReference>
<comment type="pathway">
    <text evidence="2 11">Carbohydrate biosynthesis; gluconeogenesis.</text>
</comment>
<organism evidence="14 16">
    <name type="scientific">Halanaerobium saccharolyticum</name>
    <dbReference type="NCBI Taxonomy" id="43595"/>
    <lineage>
        <taxon>Bacteria</taxon>
        <taxon>Bacillati</taxon>
        <taxon>Bacillota</taxon>
        <taxon>Clostridia</taxon>
        <taxon>Halanaerobiales</taxon>
        <taxon>Halanaerobiaceae</taxon>
        <taxon>Halanaerobium</taxon>
    </lineage>
</organism>
<dbReference type="SUPFAM" id="SSF143548">
    <property type="entry name" value="Serine metabolism enzymes domain"/>
    <property type="match status" value="1"/>
</dbReference>
<name>A0A2T5RRP1_9FIRM</name>
<dbReference type="GO" id="GO:0006094">
    <property type="term" value="P:gluconeogenesis"/>
    <property type="evidence" value="ECO:0007669"/>
    <property type="project" value="UniProtKB-UniRule"/>
</dbReference>
<evidence type="ECO:0000256" key="7">
    <source>
        <dbReference type="ARBA" id="ARBA00023004"/>
    </source>
</evidence>
<keyword evidence="4 11" id="KW-0312">Gluconeogenesis</keyword>
<dbReference type="Proteomes" id="UP000295176">
    <property type="component" value="Unassembled WGS sequence"/>
</dbReference>
<dbReference type="OrthoDB" id="9813137at2"/>
<dbReference type="GO" id="GO:0003941">
    <property type="term" value="F:L-serine ammonia-lyase activity"/>
    <property type="evidence" value="ECO:0007669"/>
    <property type="project" value="UniProtKB-UniRule"/>
</dbReference>
<comment type="catalytic activity">
    <reaction evidence="10 11 12">
        <text>L-serine = pyruvate + NH4(+)</text>
        <dbReference type="Rhea" id="RHEA:19169"/>
        <dbReference type="ChEBI" id="CHEBI:15361"/>
        <dbReference type="ChEBI" id="CHEBI:28938"/>
        <dbReference type="ChEBI" id="CHEBI:33384"/>
        <dbReference type="EC" id="4.3.1.17"/>
    </reaction>
</comment>
<feature type="domain" description="ACT" evidence="13">
    <location>
        <begin position="149"/>
        <end position="221"/>
    </location>
</feature>
<sequence>MDNLSAFDMIGPVMIGPSSSHTAGAVRIGNLAKEIVNNEYQDIKIYFHGSFKETYKGHGTDRAIIGGLLGYKTDDPKIKDSLKTAAEMGIKFEFFPIKLENVHPNTVKLEITDVDGVNTTITASSVGGGKIVVTRLNNTELNLKGEYYTLITFHQDQPGLIAKISEILNIYNLNIAEMQVLRERKGHQATAIINLDHEIEDQILSLIRGIPGIKTSKLIKPLN</sequence>
<dbReference type="AlphaFoldDB" id="A0A2T5RRP1"/>
<dbReference type="Gene3D" id="3.30.1330.90">
    <property type="entry name" value="D-3-phosphoglycerate dehydrogenase, domain 3"/>
    <property type="match status" value="1"/>
</dbReference>
<dbReference type="NCBIfam" id="TIGR00719">
    <property type="entry name" value="sda_beta"/>
    <property type="match status" value="1"/>
</dbReference>
<evidence type="ECO:0000256" key="10">
    <source>
        <dbReference type="ARBA" id="ARBA00049406"/>
    </source>
</evidence>
<evidence type="ECO:0000313" key="16">
    <source>
        <dbReference type="Proteomes" id="UP000244089"/>
    </source>
</evidence>
<keyword evidence="5 11" id="KW-0004">4Fe-4S</keyword>
<evidence type="ECO:0000313" key="14">
    <source>
        <dbReference type="EMBL" id="PTW02811.1"/>
    </source>
</evidence>
<evidence type="ECO:0000256" key="9">
    <source>
        <dbReference type="ARBA" id="ARBA00023239"/>
    </source>
</evidence>
<dbReference type="PIRSF" id="PIRSF036692">
    <property type="entry name" value="SDH_B"/>
    <property type="match status" value="1"/>
</dbReference>
<dbReference type="PANTHER" id="PTHR30182">
    <property type="entry name" value="L-SERINE DEHYDRATASE"/>
    <property type="match status" value="1"/>
</dbReference>
<dbReference type="Pfam" id="PF01842">
    <property type="entry name" value="ACT"/>
    <property type="match status" value="1"/>
</dbReference>
<dbReference type="GO" id="GO:0046872">
    <property type="term" value="F:metal ion binding"/>
    <property type="evidence" value="ECO:0007669"/>
    <property type="project" value="UniProtKB-UniRule"/>
</dbReference>
<evidence type="ECO:0000256" key="2">
    <source>
        <dbReference type="ARBA" id="ARBA00004742"/>
    </source>
</evidence>
<evidence type="ECO:0000256" key="12">
    <source>
        <dbReference type="RuleBase" id="RU366059"/>
    </source>
</evidence>
<dbReference type="PANTHER" id="PTHR30182:SF12">
    <property type="entry name" value="L-SERINE DEHYDRATASE, BETA CHAIN-RELATED"/>
    <property type="match status" value="1"/>
</dbReference>
<dbReference type="Pfam" id="PF03315">
    <property type="entry name" value="SDH_beta"/>
    <property type="match status" value="1"/>
</dbReference>